<evidence type="ECO:0000313" key="3">
    <source>
        <dbReference type="Proteomes" id="UP000294547"/>
    </source>
</evidence>
<dbReference type="EMBL" id="SNXY01000006">
    <property type="protein sequence ID" value="TDP87355.1"/>
    <property type="molecule type" value="Genomic_DNA"/>
</dbReference>
<evidence type="ECO:0000256" key="1">
    <source>
        <dbReference type="SAM" id="Phobius"/>
    </source>
</evidence>
<reference evidence="2 3" key="1">
    <citation type="submission" date="2019-03" db="EMBL/GenBank/DDBJ databases">
        <title>Genomic Encyclopedia of Type Strains, Phase IV (KMG-IV): sequencing the most valuable type-strain genomes for metagenomic binning, comparative biology and taxonomic classification.</title>
        <authorList>
            <person name="Goeker M."/>
        </authorList>
    </citation>
    <scope>NUCLEOTIDE SEQUENCE [LARGE SCALE GENOMIC DNA]</scope>
    <source>
        <strain evidence="2 3">DSM 102969</strain>
    </source>
</reference>
<keyword evidence="1" id="KW-0812">Transmembrane</keyword>
<gene>
    <name evidence="2" type="ORF">EDD54_1249</name>
</gene>
<evidence type="ECO:0000313" key="2">
    <source>
        <dbReference type="EMBL" id="TDP87355.1"/>
    </source>
</evidence>
<feature type="transmembrane region" description="Helical" evidence="1">
    <location>
        <begin position="27"/>
        <end position="47"/>
    </location>
</feature>
<comment type="caution">
    <text evidence="2">The sequence shown here is derived from an EMBL/GenBank/DDBJ whole genome shotgun (WGS) entry which is preliminary data.</text>
</comment>
<proteinExistence type="predicted"/>
<name>A0A4R6RMG4_9HYPH</name>
<protein>
    <submittedName>
        <fullName evidence="2">Uncharacterized protein</fullName>
    </submittedName>
</protein>
<sequence length="66" mass="6688">MSTISSLAIDRPAAPARRRSPVRRARVVLDVALFAFAVGFVALTTLAGTGPRPADGATAAVVGSLP</sequence>
<dbReference type="Proteomes" id="UP000294547">
    <property type="component" value="Unassembled WGS sequence"/>
</dbReference>
<accession>A0A4R6RMG4</accession>
<organism evidence="2 3">
    <name type="scientific">Oharaeibacter diazotrophicus</name>
    <dbReference type="NCBI Taxonomy" id="1920512"/>
    <lineage>
        <taxon>Bacteria</taxon>
        <taxon>Pseudomonadati</taxon>
        <taxon>Pseudomonadota</taxon>
        <taxon>Alphaproteobacteria</taxon>
        <taxon>Hyphomicrobiales</taxon>
        <taxon>Pleomorphomonadaceae</taxon>
        <taxon>Oharaeibacter</taxon>
    </lineage>
</organism>
<keyword evidence="1" id="KW-0472">Membrane</keyword>
<keyword evidence="3" id="KW-1185">Reference proteome</keyword>
<dbReference type="RefSeq" id="WP_126535572.1">
    <property type="nucleotide sequence ID" value="NZ_BSPM01000008.1"/>
</dbReference>
<keyword evidence="1" id="KW-1133">Transmembrane helix</keyword>
<dbReference type="AlphaFoldDB" id="A0A4R6RMG4"/>